<reference evidence="2 3" key="1">
    <citation type="journal article" date="2018" name="Nat. Ecol. Evol.">
        <title>Pezizomycetes genomes reveal the molecular basis of ectomycorrhizal truffle lifestyle.</title>
        <authorList>
            <person name="Murat C."/>
            <person name="Payen T."/>
            <person name="Noel B."/>
            <person name="Kuo A."/>
            <person name="Morin E."/>
            <person name="Chen J."/>
            <person name="Kohler A."/>
            <person name="Krizsan K."/>
            <person name="Balestrini R."/>
            <person name="Da Silva C."/>
            <person name="Montanini B."/>
            <person name="Hainaut M."/>
            <person name="Levati E."/>
            <person name="Barry K.W."/>
            <person name="Belfiori B."/>
            <person name="Cichocki N."/>
            <person name="Clum A."/>
            <person name="Dockter R.B."/>
            <person name="Fauchery L."/>
            <person name="Guy J."/>
            <person name="Iotti M."/>
            <person name="Le Tacon F."/>
            <person name="Lindquist E.A."/>
            <person name="Lipzen A."/>
            <person name="Malagnac F."/>
            <person name="Mello A."/>
            <person name="Molinier V."/>
            <person name="Miyauchi S."/>
            <person name="Poulain J."/>
            <person name="Riccioni C."/>
            <person name="Rubini A."/>
            <person name="Sitrit Y."/>
            <person name="Splivallo R."/>
            <person name="Traeger S."/>
            <person name="Wang M."/>
            <person name="Zifcakova L."/>
            <person name="Wipf D."/>
            <person name="Zambonelli A."/>
            <person name="Paolocci F."/>
            <person name="Nowrousian M."/>
            <person name="Ottonello S."/>
            <person name="Baldrian P."/>
            <person name="Spatafora J.W."/>
            <person name="Henrissat B."/>
            <person name="Nagy L.G."/>
            <person name="Aury J.M."/>
            <person name="Wincker P."/>
            <person name="Grigoriev I.V."/>
            <person name="Bonfante P."/>
            <person name="Martin F.M."/>
        </authorList>
    </citation>
    <scope>NUCLEOTIDE SEQUENCE [LARGE SCALE GENOMIC DNA]</scope>
    <source>
        <strain evidence="2 3">ATCC MYA-4762</strain>
    </source>
</reference>
<keyword evidence="3" id="KW-1185">Reference proteome</keyword>
<keyword evidence="1" id="KW-1133">Transmembrane helix</keyword>
<evidence type="ECO:0000256" key="1">
    <source>
        <dbReference type="SAM" id="Phobius"/>
    </source>
</evidence>
<evidence type="ECO:0000313" key="2">
    <source>
        <dbReference type="EMBL" id="RPB26595.1"/>
    </source>
</evidence>
<dbReference type="AlphaFoldDB" id="A0A3N4MA91"/>
<dbReference type="EMBL" id="ML121534">
    <property type="protein sequence ID" value="RPB26595.1"/>
    <property type="molecule type" value="Genomic_DNA"/>
</dbReference>
<gene>
    <name evidence="2" type="ORF">L211DRAFT_684925</name>
</gene>
<sequence length="99" mass="11591">MQVPYVRTHAMFCVCRVESTLVATRWSQDRYPQSLHFLDSYWPINTSLRLSFTLNFHVYRHRSGPVFFVESSKSSIRIVLSCIIALLVLLSTSRFHPLQ</sequence>
<accession>A0A3N4MA91</accession>
<keyword evidence="1" id="KW-0812">Transmembrane</keyword>
<keyword evidence="1" id="KW-0472">Membrane</keyword>
<dbReference type="InParanoid" id="A0A3N4MA91"/>
<evidence type="ECO:0000313" key="3">
    <source>
        <dbReference type="Proteomes" id="UP000267821"/>
    </source>
</evidence>
<organism evidence="2 3">
    <name type="scientific">Terfezia boudieri ATCC MYA-4762</name>
    <dbReference type="NCBI Taxonomy" id="1051890"/>
    <lineage>
        <taxon>Eukaryota</taxon>
        <taxon>Fungi</taxon>
        <taxon>Dikarya</taxon>
        <taxon>Ascomycota</taxon>
        <taxon>Pezizomycotina</taxon>
        <taxon>Pezizomycetes</taxon>
        <taxon>Pezizales</taxon>
        <taxon>Pezizaceae</taxon>
        <taxon>Terfezia</taxon>
    </lineage>
</organism>
<feature type="transmembrane region" description="Helical" evidence="1">
    <location>
        <begin position="78"/>
        <end position="96"/>
    </location>
</feature>
<proteinExistence type="predicted"/>
<name>A0A3N4MA91_9PEZI</name>
<dbReference type="Proteomes" id="UP000267821">
    <property type="component" value="Unassembled WGS sequence"/>
</dbReference>
<protein>
    <submittedName>
        <fullName evidence="2">Uncharacterized protein</fullName>
    </submittedName>
</protein>